<reference evidence="5 6" key="1">
    <citation type="journal article" date="2014" name="Genome Biol. Evol.">
        <title>Comparative Genomics of the Campylobacter lari Group.</title>
        <authorList>
            <person name="Miller W.G."/>
            <person name="Yee E."/>
            <person name="Chapman M.H."/>
            <person name="Smith T.P."/>
            <person name="Bono J.L."/>
            <person name="Huynh S."/>
            <person name="Parker C.T."/>
            <person name="Vandamme P."/>
            <person name="Luong K."/>
            <person name="Korlach J."/>
        </authorList>
    </citation>
    <scope>NUCLEOTIDE SEQUENCE [LARGE SCALE GENOMIC DNA]</scope>
    <source>
        <strain evidence="5 6">LMG 24374</strain>
    </source>
</reference>
<organism evidence="5 6">
    <name type="scientific">Campylobacter subantarcticus LMG 24374</name>
    <dbReference type="NCBI Taxonomy" id="1388751"/>
    <lineage>
        <taxon>Bacteria</taxon>
        <taxon>Pseudomonadati</taxon>
        <taxon>Campylobacterota</taxon>
        <taxon>Epsilonproteobacteria</taxon>
        <taxon>Campylobacterales</taxon>
        <taxon>Campylobacteraceae</taxon>
        <taxon>Campylobacter</taxon>
    </lineage>
</organism>
<name>A0A0A8H7W6_9BACT</name>
<dbReference type="InterPro" id="IPR001486">
    <property type="entry name" value="Hemoglobin_trunc"/>
</dbReference>
<dbReference type="Pfam" id="PF01152">
    <property type="entry name" value="Bac_globin"/>
    <property type="match status" value="1"/>
</dbReference>
<dbReference type="CDD" id="cd08916">
    <property type="entry name" value="TrHb3_P"/>
    <property type="match status" value="1"/>
</dbReference>
<dbReference type="InterPro" id="IPR012292">
    <property type="entry name" value="Globin/Proto"/>
</dbReference>
<protein>
    <submittedName>
        <fullName evidence="5">Group III truncated hemoglobin</fullName>
    </submittedName>
</protein>
<dbReference type="RefSeq" id="WP_039662491.1">
    <property type="nucleotide sequence ID" value="NZ_CP007772.1"/>
</dbReference>
<evidence type="ECO:0000256" key="2">
    <source>
        <dbReference type="ARBA" id="ARBA00022617"/>
    </source>
</evidence>
<sequence>MKFETINHKGIKKLMDVFYAKIRVHKDLGPIFNDKIGTDDESWKKHKEKISSFWAGMFLGDPNYNGSPLRAHHELPPFPREFFDIWLELFDESLQEVFEDEPRNMMIERARMIAQRFQMIIYDHRFA</sequence>
<keyword evidence="2" id="KW-0349">Heme</keyword>
<dbReference type="GO" id="GO:0020037">
    <property type="term" value="F:heme binding"/>
    <property type="evidence" value="ECO:0007669"/>
    <property type="project" value="InterPro"/>
</dbReference>
<accession>A0A0A8H7W6</accession>
<evidence type="ECO:0000256" key="4">
    <source>
        <dbReference type="ARBA" id="ARBA00023004"/>
    </source>
</evidence>
<proteinExistence type="predicted"/>
<dbReference type="GO" id="GO:0046872">
    <property type="term" value="F:metal ion binding"/>
    <property type="evidence" value="ECO:0007669"/>
    <property type="project" value="UniProtKB-KW"/>
</dbReference>
<dbReference type="AlphaFoldDB" id="A0A0A8H7W6"/>
<evidence type="ECO:0000256" key="3">
    <source>
        <dbReference type="ARBA" id="ARBA00022723"/>
    </source>
</evidence>
<dbReference type="KEGG" id="csm:CSUB8521_0159"/>
<dbReference type="OrthoDB" id="25954at2"/>
<keyword evidence="3" id="KW-0479">Metal-binding</keyword>
<evidence type="ECO:0000313" key="5">
    <source>
        <dbReference type="EMBL" id="AJC90057.1"/>
    </source>
</evidence>
<evidence type="ECO:0000313" key="6">
    <source>
        <dbReference type="Proteomes" id="UP000031135"/>
    </source>
</evidence>
<gene>
    <name evidence="5" type="primary">ctb</name>
    <name evidence="5" type="ORF">CSUB8521_0159</name>
</gene>
<dbReference type="InterPro" id="IPR009050">
    <property type="entry name" value="Globin-like_sf"/>
</dbReference>
<dbReference type="EMBL" id="CP007772">
    <property type="protein sequence ID" value="AJC90057.1"/>
    <property type="molecule type" value="Genomic_DNA"/>
</dbReference>
<dbReference type="Proteomes" id="UP000031135">
    <property type="component" value="Chromosome"/>
</dbReference>
<dbReference type="SUPFAM" id="SSF46458">
    <property type="entry name" value="Globin-like"/>
    <property type="match status" value="1"/>
</dbReference>
<dbReference type="GO" id="GO:0019825">
    <property type="term" value="F:oxygen binding"/>
    <property type="evidence" value="ECO:0007669"/>
    <property type="project" value="InterPro"/>
</dbReference>
<dbReference type="Gene3D" id="1.10.490.10">
    <property type="entry name" value="Globins"/>
    <property type="match status" value="1"/>
</dbReference>
<keyword evidence="4" id="KW-0408">Iron</keyword>
<dbReference type="HOGENOM" id="CLU_104957_4_0_7"/>
<keyword evidence="1" id="KW-0813">Transport</keyword>
<evidence type="ECO:0000256" key="1">
    <source>
        <dbReference type="ARBA" id="ARBA00022448"/>
    </source>
</evidence>